<dbReference type="SUPFAM" id="SSF52540">
    <property type="entry name" value="P-loop containing nucleoside triphosphate hydrolases"/>
    <property type="match status" value="1"/>
</dbReference>
<dbReference type="InterPro" id="IPR027417">
    <property type="entry name" value="P-loop_NTPase"/>
</dbReference>
<dbReference type="PANTHER" id="PTHR43776">
    <property type="entry name" value="TRANSPORT ATP-BINDING PROTEIN"/>
    <property type="match status" value="1"/>
</dbReference>
<organism evidence="5 6">
    <name type="scientific">Paenibacillus rhizoplanae</name>
    <dbReference type="NCBI Taxonomy" id="1917181"/>
    <lineage>
        <taxon>Bacteria</taxon>
        <taxon>Bacillati</taxon>
        <taxon>Bacillota</taxon>
        <taxon>Bacilli</taxon>
        <taxon>Bacillales</taxon>
        <taxon>Paenibacillaceae</taxon>
        <taxon>Paenibacillus</taxon>
    </lineage>
</organism>
<keyword evidence="6" id="KW-1185">Reference proteome</keyword>
<dbReference type="SMART" id="SM00382">
    <property type="entry name" value="AAA"/>
    <property type="match status" value="1"/>
</dbReference>
<accession>A0ABW5FF07</accession>
<dbReference type="InterPro" id="IPR017871">
    <property type="entry name" value="ABC_transporter-like_CS"/>
</dbReference>
<keyword evidence="2" id="KW-0547">Nucleotide-binding</keyword>
<dbReference type="PROSITE" id="PS50893">
    <property type="entry name" value="ABC_TRANSPORTER_2"/>
    <property type="match status" value="1"/>
</dbReference>
<name>A0ABW5FF07_9BACL</name>
<evidence type="ECO:0000259" key="4">
    <source>
        <dbReference type="PROSITE" id="PS50893"/>
    </source>
</evidence>
<dbReference type="CDD" id="cd03257">
    <property type="entry name" value="ABC_NikE_OppD_transporters"/>
    <property type="match status" value="1"/>
</dbReference>
<gene>
    <name evidence="5" type="ORF">ACFSX3_27415</name>
</gene>
<reference evidence="6" key="1">
    <citation type="journal article" date="2019" name="Int. J. Syst. Evol. Microbiol.">
        <title>The Global Catalogue of Microorganisms (GCM) 10K type strain sequencing project: providing services to taxonomists for standard genome sequencing and annotation.</title>
        <authorList>
            <consortium name="The Broad Institute Genomics Platform"/>
            <consortium name="The Broad Institute Genome Sequencing Center for Infectious Disease"/>
            <person name="Wu L."/>
            <person name="Ma J."/>
        </authorList>
    </citation>
    <scope>NUCLEOTIDE SEQUENCE [LARGE SCALE GENOMIC DNA]</scope>
    <source>
        <strain evidence="6">CCM 8725</strain>
    </source>
</reference>
<evidence type="ECO:0000256" key="3">
    <source>
        <dbReference type="ARBA" id="ARBA00022840"/>
    </source>
</evidence>
<dbReference type="Gene3D" id="3.40.50.300">
    <property type="entry name" value="P-loop containing nucleotide triphosphate hydrolases"/>
    <property type="match status" value="1"/>
</dbReference>
<evidence type="ECO:0000256" key="1">
    <source>
        <dbReference type="ARBA" id="ARBA00022448"/>
    </source>
</evidence>
<keyword evidence="1" id="KW-0813">Transport</keyword>
<proteinExistence type="predicted"/>
<evidence type="ECO:0000256" key="2">
    <source>
        <dbReference type="ARBA" id="ARBA00022741"/>
    </source>
</evidence>
<dbReference type="Proteomes" id="UP001597448">
    <property type="component" value="Unassembled WGS sequence"/>
</dbReference>
<dbReference type="EMBL" id="JBHUKY010000072">
    <property type="protein sequence ID" value="MFD2413603.1"/>
    <property type="molecule type" value="Genomic_DNA"/>
</dbReference>
<dbReference type="InterPro" id="IPR003439">
    <property type="entry name" value="ABC_transporter-like_ATP-bd"/>
</dbReference>
<keyword evidence="3 5" id="KW-0067">ATP-binding</keyword>
<dbReference type="RefSeq" id="WP_209992974.1">
    <property type="nucleotide sequence ID" value="NZ_JBHSVQ010000001.1"/>
</dbReference>
<dbReference type="Pfam" id="PF00005">
    <property type="entry name" value="ABC_tran"/>
    <property type="match status" value="1"/>
</dbReference>
<feature type="domain" description="ABC transporter" evidence="4">
    <location>
        <begin position="2"/>
        <end position="250"/>
    </location>
</feature>
<comment type="caution">
    <text evidence="5">The sequence shown here is derived from an EMBL/GenBank/DDBJ whole genome shotgun (WGS) entry which is preliminary data.</text>
</comment>
<dbReference type="PROSITE" id="PS00211">
    <property type="entry name" value="ABC_TRANSPORTER_1"/>
    <property type="match status" value="1"/>
</dbReference>
<dbReference type="InterPro" id="IPR003593">
    <property type="entry name" value="AAA+_ATPase"/>
</dbReference>
<dbReference type="InterPro" id="IPR050319">
    <property type="entry name" value="ABC_transp_ATP-bind"/>
</dbReference>
<sequence>MITIRNLHKQYTVKDKSRKRIVVDAVNHISLTLQDDTGYALIGESGSGKSTLAKMLAGIETATSGEIWLDEINLATLKGEALRRKRSEFQLVLQNSQSALDPRRTIYHSIAEPLRCLSPQDTPRELERIQELAYKVGLPEALLTRLPHELSGGQQKRACIARAISISPKFIIFDESVSGLDVTVRKQILDLIVRLKEEEKSTFLFITHDIDVALYLSSNILVMKEGSIVEQLNNAASYDDFQHEYSKMLIAALPLQSHHIQ</sequence>
<evidence type="ECO:0000313" key="6">
    <source>
        <dbReference type="Proteomes" id="UP001597448"/>
    </source>
</evidence>
<protein>
    <submittedName>
        <fullName evidence="5">ABC transporter ATP-binding protein</fullName>
    </submittedName>
</protein>
<dbReference type="GO" id="GO:0005524">
    <property type="term" value="F:ATP binding"/>
    <property type="evidence" value="ECO:0007669"/>
    <property type="project" value="UniProtKB-KW"/>
</dbReference>
<evidence type="ECO:0000313" key="5">
    <source>
        <dbReference type="EMBL" id="MFD2413603.1"/>
    </source>
</evidence>